<accession>A0ABQ3IHF6</accession>
<evidence type="ECO:0000313" key="4">
    <source>
        <dbReference type="Proteomes" id="UP000605897"/>
    </source>
</evidence>
<reference evidence="4" key="1">
    <citation type="journal article" date="2019" name="Int. J. Syst. Evol. Microbiol.">
        <title>The Global Catalogue of Microorganisms (GCM) 10K type strain sequencing project: providing services to taxonomists for standard genome sequencing and annotation.</title>
        <authorList>
            <consortium name="The Broad Institute Genomics Platform"/>
            <consortium name="The Broad Institute Genome Sequencing Center for Infectious Disease"/>
            <person name="Wu L."/>
            <person name="Ma J."/>
        </authorList>
    </citation>
    <scope>NUCLEOTIDE SEQUENCE [LARGE SCALE GENOMIC DNA]</scope>
    <source>
        <strain evidence="4">CGMCC 4.7677</strain>
    </source>
</reference>
<keyword evidence="2" id="KW-0560">Oxidoreductase</keyword>
<comment type="caution">
    <text evidence="3">The sequence shown here is derived from an EMBL/GenBank/DDBJ whole genome shotgun (WGS) entry which is preliminary data.</text>
</comment>
<dbReference type="PANTHER" id="PTHR24321:SF8">
    <property type="entry name" value="ESTRADIOL 17-BETA-DEHYDROGENASE 8-RELATED"/>
    <property type="match status" value="1"/>
</dbReference>
<dbReference type="InterPro" id="IPR002347">
    <property type="entry name" value="SDR_fam"/>
</dbReference>
<dbReference type="Gene3D" id="3.40.50.720">
    <property type="entry name" value="NAD(P)-binding Rossmann-like Domain"/>
    <property type="match status" value="1"/>
</dbReference>
<dbReference type="Proteomes" id="UP000605897">
    <property type="component" value="Unassembled WGS sequence"/>
</dbReference>
<proteinExistence type="inferred from homology"/>
<dbReference type="EMBL" id="BNAU01000001">
    <property type="protein sequence ID" value="GHE80703.1"/>
    <property type="molecule type" value="Genomic_DNA"/>
</dbReference>
<name>A0ABQ3IHF6_9PSEU</name>
<dbReference type="Pfam" id="PF13561">
    <property type="entry name" value="adh_short_C2"/>
    <property type="match status" value="1"/>
</dbReference>
<dbReference type="SUPFAM" id="SSF51735">
    <property type="entry name" value="NAD(P)-binding Rossmann-fold domains"/>
    <property type="match status" value="1"/>
</dbReference>
<evidence type="ECO:0000313" key="3">
    <source>
        <dbReference type="EMBL" id="GHE80703.1"/>
    </source>
</evidence>
<protein>
    <submittedName>
        <fullName evidence="3">Short chain dehydrogenase</fullName>
    </submittedName>
</protein>
<dbReference type="PRINTS" id="PR00080">
    <property type="entry name" value="SDRFAMILY"/>
</dbReference>
<sequence length="260" mass="26847">MKADYTGAVVLVTGSGSGIGRASATAFGRAGATVIVADISEDGGKAAVDSITQAGGIAEFRHGDVADEDSVRSLIEGIVADHGRLDVAHNNAGVEATTVRLADLDSQEWRRVVDINLSSVFYCLKAEIPAMLAQGGGAIVNTASISGLIGGYTLACYTATKHGVVGLTRAASMDYADQGIRINALCPGLVDTPFLANLPAPAVDRLINGIPMRRMAQPDEMAQAVLWLCSDAASYMQGHALPVDGGTSLGGTTTYFDDLF</sequence>
<evidence type="ECO:0000256" key="1">
    <source>
        <dbReference type="ARBA" id="ARBA00006484"/>
    </source>
</evidence>
<dbReference type="PANTHER" id="PTHR24321">
    <property type="entry name" value="DEHYDROGENASES, SHORT CHAIN"/>
    <property type="match status" value="1"/>
</dbReference>
<dbReference type="PROSITE" id="PS00061">
    <property type="entry name" value="ADH_SHORT"/>
    <property type="match status" value="1"/>
</dbReference>
<dbReference type="InterPro" id="IPR036291">
    <property type="entry name" value="NAD(P)-bd_dom_sf"/>
</dbReference>
<dbReference type="InterPro" id="IPR020904">
    <property type="entry name" value="Sc_DH/Rdtase_CS"/>
</dbReference>
<dbReference type="PRINTS" id="PR00081">
    <property type="entry name" value="GDHRDH"/>
</dbReference>
<organism evidence="3 4">
    <name type="scientific">Amycolatopsis deserti</name>
    <dbReference type="NCBI Taxonomy" id="185696"/>
    <lineage>
        <taxon>Bacteria</taxon>
        <taxon>Bacillati</taxon>
        <taxon>Actinomycetota</taxon>
        <taxon>Actinomycetes</taxon>
        <taxon>Pseudonocardiales</taxon>
        <taxon>Pseudonocardiaceae</taxon>
        <taxon>Amycolatopsis</taxon>
    </lineage>
</organism>
<keyword evidence="4" id="KW-1185">Reference proteome</keyword>
<gene>
    <name evidence="3" type="ORF">GCM10017786_08640</name>
</gene>
<comment type="similarity">
    <text evidence="1">Belongs to the short-chain dehydrogenases/reductases (SDR) family.</text>
</comment>
<dbReference type="NCBIfam" id="NF005559">
    <property type="entry name" value="PRK07231.1"/>
    <property type="match status" value="1"/>
</dbReference>
<dbReference type="CDD" id="cd05233">
    <property type="entry name" value="SDR_c"/>
    <property type="match status" value="1"/>
</dbReference>
<evidence type="ECO:0000256" key="2">
    <source>
        <dbReference type="ARBA" id="ARBA00023002"/>
    </source>
</evidence>